<evidence type="ECO:0000313" key="2">
    <source>
        <dbReference type="Proteomes" id="UP000094828"/>
    </source>
</evidence>
<proteinExistence type="predicted"/>
<name>A0A1C3EAR3_9PLAN</name>
<sequence length="76" mass="8300">MQERLSGEKASELSFFHDSQPLSIACKGGPANSWPGRRTPYDDKKPRYACVSGTLARVFVGEGGTKCRVRVLPLGM</sequence>
<dbReference type="STRING" id="1841610.A6X21_00150"/>
<accession>A0A1C3EAR3</accession>
<reference evidence="1 2" key="1">
    <citation type="submission" date="2016-05" db="EMBL/GenBank/DDBJ databases">
        <title>Genomic and physiological characterization of Planctopirus sp. isolated from fresh water lake.</title>
        <authorList>
            <person name="Subhash Y."/>
            <person name="Ramana C."/>
        </authorList>
    </citation>
    <scope>NUCLEOTIDE SEQUENCE [LARGE SCALE GENOMIC DNA]</scope>
    <source>
        <strain evidence="1 2">JC280</strain>
    </source>
</reference>
<dbReference type="AlphaFoldDB" id="A0A1C3EAR3"/>
<dbReference type="Proteomes" id="UP000094828">
    <property type="component" value="Unassembled WGS sequence"/>
</dbReference>
<keyword evidence="2" id="KW-1185">Reference proteome</keyword>
<organism evidence="1 2">
    <name type="scientific">Planctopirus hydrillae</name>
    <dbReference type="NCBI Taxonomy" id="1841610"/>
    <lineage>
        <taxon>Bacteria</taxon>
        <taxon>Pseudomonadati</taxon>
        <taxon>Planctomycetota</taxon>
        <taxon>Planctomycetia</taxon>
        <taxon>Planctomycetales</taxon>
        <taxon>Planctomycetaceae</taxon>
        <taxon>Planctopirus</taxon>
    </lineage>
</organism>
<dbReference type="EMBL" id="LYDR01000110">
    <property type="protein sequence ID" value="ODA30335.1"/>
    <property type="molecule type" value="Genomic_DNA"/>
</dbReference>
<gene>
    <name evidence="1" type="ORF">A6X21_00150</name>
</gene>
<comment type="caution">
    <text evidence="1">The sequence shown here is derived from an EMBL/GenBank/DDBJ whole genome shotgun (WGS) entry which is preliminary data.</text>
</comment>
<protein>
    <submittedName>
        <fullName evidence="1">Uncharacterized protein</fullName>
    </submittedName>
</protein>
<evidence type="ECO:0000313" key="1">
    <source>
        <dbReference type="EMBL" id="ODA30335.1"/>
    </source>
</evidence>